<dbReference type="EMBL" id="CBTJ020000088">
    <property type="protein sequence ID" value="CDI04010.1"/>
    <property type="molecule type" value="Genomic_DNA"/>
</dbReference>
<dbReference type="STRING" id="1400863.BN873_770043"/>
<reference evidence="1" key="2">
    <citation type="submission" date="2014-03" db="EMBL/GenBank/DDBJ databases">
        <title>Candidatus Competibacter-lineage genomes retrieved from metagenomes reveal functional metabolic diversity.</title>
        <authorList>
            <person name="McIlroy S.J."/>
            <person name="Albertsen M."/>
            <person name="Andresen E.K."/>
            <person name="Saunders A.M."/>
            <person name="Kristiansen R."/>
            <person name="Stokholm-Bjerregaard M."/>
            <person name="Nielsen K.L."/>
            <person name="Nielsen P.H."/>
        </authorList>
    </citation>
    <scope>NUCLEOTIDE SEQUENCE</scope>
    <source>
        <strain evidence="1">Run_A_D11</strain>
    </source>
</reference>
<reference evidence="1" key="1">
    <citation type="submission" date="2013-07" db="EMBL/GenBank/DDBJ databases">
        <authorList>
            <person name="McIlroy S."/>
        </authorList>
    </citation>
    <scope>NUCLEOTIDE SEQUENCE [LARGE SCALE GENOMIC DNA]</scope>
    <source>
        <strain evidence="1">Run_A_D11</strain>
    </source>
</reference>
<keyword evidence="2" id="KW-1185">Reference proteome</keyword>
<gene>
    <name evidence="1" type="ORF">BN873_770043</name>
</gene>
<organism evidence="1 2">
    <name type="scientific">Candidatus Competibacter denitrificans Run_A_D11</name>
    <dbReference type="NCBI Taxonomy" id="1400863"/>
    <lineage>
        <taxon>Bacteria</taxon>
        <taxon>Pseudomonadati</taxon>
        <taxon>Pseudomonadota</taxon>
        <taxon>Gammaproteobacteria</taxon>
        <taxon>Candidatus Competibacteraceae</taxon>
        <taxon>Candidatus Competibacter</taxon>
    </lineage>
</organism>
<comment type="caution">
    <text evidence="1">The sequence shown here is derived from an EMBL/GenBank/DDBJ whole genome shotgun (WGS) entry which is preliminary data.</text>
</comment>
<name>W6MCF5_9GAMM</name>
<sequence>MLITFKDLCQAINRHLASLWRVLYKFLPKRDLITGFLRPWGSKTQPSGGDWGRSKRL</sequence>
<proteinExistence type="predicted"/>
<evidence type="ECO:0000313" key="2">
    <source>
        <dbReference type="Proteomes" id="UP000035760"/>
    </source>
</evidence>
<accession>W6MCF5</accession>
<evidence type="ECO:0000313" key="1">
    <source>
        <dbReference type="EMBL" id="CDI04010.1"/>
    </source>
</evidence>
<dbReference type="AlphaFoldDB" id="W6MCF5"/>
<dbReference type="Proteomes" id="UP000035760">
    <property type="component" value="Unassembled WGS sequence"/>
</dbReference>
<protein>
    <submittedName>
        <fullName evidence="1">Uncharacterized protein</fullName>
    </submittedName>
</protein>